<dbReference type="AlphaFoldDB" id="A0A7J3V0N4"/>
<dbReference type="PANTHER" id="PTHR43245">
    <property type="entry name" value="BIFUNCTIONAL POLYMYXIN RESISTANCE PROTEIN ARNA"/>
    <property type="match status" value="1"/>
</dbReference>
<protein>
    <submittedName>
        <fullName evidence="2">NAD-dependent epimerase/dehydratase family protein</fullName>
    </submittedName>
</protein>
<reference evidence="2" key="1">
    <citation type="journal article" date="2020" name="mSystems">
        <title>Genome- and Community-Level Interaction Insights into Carbon Utilization and Element Cycling Functions of Hydrothermarchaeota in Hydrothermal Sediment.</title>
        <authorList>
            <person name="Zhou Z."/>
            <person name="Liu Y."/>
            <person name="Xu W."/>
            <person name="Pan J."/>
            <person name="Luo Z.H."/>
            <person name="Li M."/>
        </authorList>
    </citation>
    <scope>NUCLEOTIDE SEQUENCE [LARGE SCALE GENOMIC DNA]</scope>
    <source>
        <strain evidence="2">SpSt-1038</strain>
    </source>
</reference>
<name>A0A7J3V0N4_9CREN</name>
<sequence length="333" mass="36971">MRVAVTGASGFLGGHLSETLVENGHEVVALVRRRSDLSVLSPLGVELRYIDLETGEGISESLRGADAVVHLAAYYTFHGKWELYKKINIDGTKAMVDAARLNGIRHFVYCSTTEVIGPVKDPPADEHTPPTPQYAYGKSKLIAEGIVRDSCSSKGGMAFTILRPSGIYGPRNVDDVSYWTITSFAKNALPTRFIVGSGKNLIQFVHVKDVAQGFLLAIEKPEISSGKTYIISDERAYTYEEVYSILSELCNRKPPKMHVPKWISAALVLPIEAFNRIAGKESFLYHVSTIQSVTQDRAYSIEKAKTELGYLPKYDLRKGLQETVDWYIKNGYI</sequence>
<evidence type="ECO:0000313" key="2">
    <source>
        <dbReference type="EMBL" id="HHI49685.1"/>
    </source>
</evidence>
<dbReference type="Gene3D" id="3.40.50.720">
    <property type="entry name" value="NAD(P)-binding Rossmann-like Domain"/>
    <property type="match status" value="1"/>
</dbReference>
<dbReference type="SUPFAM" id="SSF51735">
    <property type="entry name" value="NAD(P)-binding Rossmann-fold domains"/>
    <property type="match status" value="1"/>
</dbReference>
<organism evidence="2">
    <name type="scientific">Candidatus Methanosuratincola petrocarbonis</name>
    <name type="common">ex Vanwonterghem et al. 2016</name>
    <dbReference type="NCBI Taxonomy" id="1867261"/>
    <lineage>
        <taxon>Archaea</taxon>
        <taxon>Thermoproteota</taxon>
        <taxon>Methanosuratincolia</taxon>
        <taxon>Candidatus Methanomethylicales</taxon>
        <taxon>Candidatus Methanomethylicaceae</taxon>
        <taxon>Candidatus Methanosuratincola (ex Vanwonterghem et al. 2016)</taxon>
    </lineage>
</organism>
<accession>A0A7J3V0N4</accession>
<evidence type="ECO:0000259" key="1">
    <source>
        <dbReference type="Pfam" id="PF01370"/>
    </source>
</evidence>
<gene>
    <name evidence="2" type="ORF">ENL91_05890</name>
</gene>
<comment type="caution">
    <text evidence="2">The sequence shown here is derived from an EMBL/GenBank/DDBJ whole genome shotgun (WGS) entry which is preliminary data.</text>
</comment>
<dbReference type="InterPro" id="IPR001509">
    <property type="entry name" value="Epimerase_deHydtase"/>
</dbReference>
<dbReference type="EMBL" id="DRVT01000069">
    <property type="protein sequence ID" value="HHI49685.1"/>
    <property type="molecule type" value="Genomic_DNA"/>
</dbReference>
<dbReference type="Pfam" id="PF01370">
    <property type="entry name" value="Epimerase"/>
    <property type="match status" value="1"/>
</dbReference>
<proteinExistence type="predicted"/>
<dbReference type="InterPro" id="IPR036291">
    <property type="entry name" value="NAD(P)-bd_dom_sf"/>
</dbReference>
<feature type="domain" description="NAD-dependent epimerase/dehydratase" evidence="1">
    <location>
        <begin position="3"/>
        <end position="231"/>
    </location>
</feature>
<dbReference type="InterPro" id="IPR050177">
    <property type="entry name" value="Lipid_A_modif_metabolic_enz"/>
</dbReference>